<evidence type="ECO:0000256" key="1">
    <source>
        <dbReference type="SAM" id="MobiDB-lite"/>
    </source>
</evidence>
<dbReference type="Pfam" id="PF04536">
    <property type="entry name" value="TPM_phosphatase"/>
    <property type="match status" value="1"/>
</dbReference>
<dbReference type="Gene3D" id="3.10.310.50">
    <property type="match status" value="1"/>
</dbReference>
<evidence type="ECO:0000313" key="4">
    <source>
        <dbReference type="EMBL" id="RKG89580.1"/>
    </source>
</evidence>
<dbReference type="PANTHER" id="PTHR30373:SF2">
    <property type="entry name" value="UPF0603 PROTEIN YGCG"/>
    <property type="match status" value="1"/>
</dbReference>
<feature type="chain" id="PRO_5017485053" evidence="2">
    <location>
        <begin position="21"/>
        <end position="379"/>
    </location>
</feature>
<feature type="signal peptide" evidence="2">
    <location>
        <begin position="1"/>
        <end position="20"/>
    </location>
</feature>
<accession>A0A3A8JCL2</accession>
<feature type="region of interest" description="Disordered" evidence="1">
    <location>
        <begin position="343"/>
        <end position="379"/>
    </location>
</feature>
<dbReference type="OrthoDB" id="9810918at2"/>
<feature type="domain" description="TPM" evidence="3">
    <location>
        <begin position="41"/>
        <end position="159"/>
    </location>
</feature>
<dbReference type="InterPro" id="IPR007621">
    <property type="entry name" value="TPM_dom"/>
</dbReference>
<dbReference type="AlphaFoldDB" id="A0A3A8JCL2"/>
<reference evidence="5" key="1">
    <citation type="submission" date="2018-09" db="EMBL/GenBank/DDBJ databases">
        <authorList>
            <person name="Livingstone P.G."/>
            <person name="Whitworth D.E."/>
        </authorList>
    </citation>
    <scope>NUCLEOTIDE SEQUENCE [LARGE SCALE GENOMIC DNA]</scope>
    <source>
        <strain evidence="5">CA054A</strain>
    </source>
</reference>
<dbReference type="EMBL" id="RAVZ01000066">
    <property type="protein sequence ID" value="RKG89580.1"/>
    <property type="molecule type" value="Genomic_DNA"/>
</dbReference>
<organism evidence="4 5">
    <name type="scientific">Corallococcus terminator</name>
    <dbReference type="NCBI Taxonomy" id="2316733"/>
    <lineage>
        <taxon>Bacteria</taxon>
        <taxon>Pseudomonadati</taxon>
        <taxon>Myxococcota</taxon>
        <taxon>Myxococcia</taxon>
        <taxon>Myxococcales</taxon>
        <taxon>Cystobacterineae</taxon>
        <taxon>Myxococcaceae</taxon>
        <taxon>Corallococcus</taxon>
    </lineage>
</organism>
<protein>
    <submittedName>
        <fullName evidence="4">TPM domain-containing protein</fullName>
    </submittedName>
</protein>
<evidence type="ECO:0000313" key="5">
    <source>
        <dbReference type="Proteomes" id="UP000268094"/>
    </source>
</evidence>
<name>A0A3A8JCL2_9BACT</name>
<evidence type="ECO:0000259" key="3">
    <source>
        <dbReference type="Pfam" id="PF04536"/>
    </source>
</evidence>
<sequence length="379" mass="40405">MRAWLGFMVLFCALGTPALGVTVEEVPRPPRGSWTVDLTATRVLQPSVQAELEQTGTELNDRGLGQLMVVMLDTTSGRPSREFALALFNRWGIGHSGRDDGVLLFVAYADRKVEIILGDGVDEPADEEASDAVMAQAIVPAFKRKDPNAAVQMGARGLKELIENSRLNNPNAAAPEPVAGSDVADSPPAVEIQDAASQQVTWSPPEEASTEPGLGAIAGGAGVLGAAGLAGRAWLRRRPRKCKACGTQRLRLGEVEDDAHLDAGQRAEESLGSVDYDAWWCERCSDVLIERYGAFFTSLARCTRCDYVTGKQSSRTLRSATYDHGGEEEVTVRCTHCSFVSVSRRSTPRRTRPSSSSSSSSRSSSGGGRSSGGGSSGSW</sequence>
<evidence type="ECO:0000256" key="2">
    <source>
        <dbReference type="SAM" id="SignalP"/>
    </source>
</evidence>
<feature type="compositionally biased region" description="Gly residues" evidence="1">
    <location>
        <begin position="365"/>
        <end position="379"/>
    </location>
</feature>
<comment type="caution">
    <text evidence="4">The sequence shown here is derived from an EMBL/GenBank/DDBJ whole genome shotgun (WGS) entry which is preliminary data.</text>
</comment>
<keyword evidence="2" id="KW-0732">Signal</keyword>
<feature type="compositionally biased region" description="Low complexity" evidence="1">
    <location>
        <begin position="353"/>
        <end position="364"/>
    </location>
</feature>
<proteinExistence type="predicted"/>
<keyword evidence="5" id="KW-1185">Reference proteome</keyword>
<dbReference type="Proteomes" id="UP000268094">
    <property type="component" value="Unassembled WGS sequence"/>
</dbReference>
<dbReference type="RefSeq" id="WP_120540837.1">
    <property type="nucleotide sequence ID" value="NZ_RAVZ01000066.1"/>
</dbReference>
<gene>
    <name evidence="4" type="ORF">D7V88_12350</name>
</gene>
<dbReference type="PANTHER" id="PTHR30373">
    <property type="entry name" value="UPF0603 PROTEIN YGCG"/>
    <property type="match status" value="1"/>
</dbReference>